<sequence length="137" mass="15383">MFESYLIDDMDTQELLKSLEALKNVDEKSYFAVKQYGGGPEESYALTNRNGIISVAKALLKLLDEHDKTGRTEMPFGIFDERGDTVIEYITFKEPPKVEIEKPSRLVWVGCTAVGIALVVVFIVGCISITSWLINLF</sequence>
<evidence type="ECO:0000313" key="3">
    <source>
        <dbReference type="Proteomes" id="UP000266183"/>
    </source>
</evidence>
<proteinExistence type="predicted"/>
<reference evidence="3" key="1">
    <citation type="submission" date="2018-09" db="EMBL/GenBank/DDBJ databases">
        <title>Chryseolinea sp. KIS68-18 isolated from soil.</title>
        <authorList>
            <person name="Weon H.-Y."/>
            <person name="Kwon S.-W."/>
            <person name="Lee S.A."/>
        </authorList>
    </citation>
    <scope>NUCLEOTIDE SEQUENCE [LARGE SCALE GENOMIC DNA]</scope>
    <source>
        <strain evidence="3">KIS68-18</strain>
    </source>
</reference>
<keyword evidence="1" id="KW-1133">Transmembrane helix</keyword>
<gene>
    <name evidence="2" type="ORF">D4L85_10140</name>
</gene>
<feature type="transmembrane region" description="Helical" evidence="1">
    <location>
        <begin position="106"/>
        <end position="134"/>
    </location>
</feature>
<dbReference type="KEGG" id="chk:D4L85_10140"/>
<dbReference type="Proteomes" id="UP000266183">
    <property type="component" value="Chromosome"/>
</dbReference>
<accession>A0A385SKB6</accession>
<keyword evidence="1" id="KW-0472">Membrane</keyword>
<evidence type="ECO:0000313" key="2">
    <source>
        <dbReference type="EMBL" id="AYB30916.1"/>
    </source>
</evidence>
<dbReference type="EMBL" id="CP032382">
    <property type="protein sequence ID" value="AYB30916.1"/>
    <property type="molecule type" value="Genomic_DNA"/>
</dbReference>
<keyword evidence="1" id="KW-0812">Transmembrane</keyword>
<protein>
    <submittedName>
        <fullName evidence="2">Uncharacterized protein</fullName>
    </submittedName>
</protein>
<name>A0A385SKB6_9BACT</name>
<organism evidence="2 3">
    <name type="scientific">Chryseolinea soli</name>
    <dbReference type="NCBI Taxonomy" id="2321403"/>
    <lineage>
        <taxon>Bacteria</taxon>
        <taxon>Pseudomonadati</taxon>
        <taxon>Bacteroidota</taxon>
        <taxon>Cytophagia</taxon>
        <taxon>Cytophagales</taxon>
        <taxon>Fulvivirgaceae</taxon>
        <taxon>Chryseolinea</taxon>
    </lineage>
</organism>
<dbReference type="AlphaFoldDB" id="A0A385SKB6"/>
<evidence type="ECO:0000256" key="1">
    <source>
        <dbReference type="SAM" id="Phobius"/>
    </source>
</evidence>
<keyword evidence="3" id="KW-1185">Reference proteome</keyword>